<accession>A0A5B9PFF4</accession>
<dbReference type="KEGG" id="mff:MFFC18_49270"/>
<dbReference type="SUPFAM" id="SSF101898">
    <property type="entry name" value="NHL repeat"/>
    <property type="match status" value="1"/>
</dbReference>
<dbReference type="Gene3D" id="3.40.720.10">
    <property type="entry name" value="Alkaline Phosphatase, subunit A"/>
    <property type="match status" value="1"/>
</dbReference>
<keyword evidence="3" id="KW-0732">Signal</keyword>
<feature type="signal peptide" evidence="3">
    <location>
        <begin position="1"/>
        <end position="28"/>
    </location>
</feature>
<keyword evidence="1" id="KW-0378">Hydrolase</keyword>
<dbReference type="Pfam" id="PF04185">
    <property type="entry name" value="Phosphoesterase"/>
    <property type="match status" value="1"/>
</dbReference>
<dbReference type="SUPFAM" id="SSF53649">
    <property type="entry name" value="Alkaline phosphatase-like"/>
    <property type="match status" value="1"/>
</dbReference>
<dbReference type="PANTHER" id="PTHR47197">
    <property type="entry name" value="PROTEIN NIRF"/>
    <property type="match status" value="1"/>
</dbReference>
<feature type="compositionally biased region" description="Basic and acidic residues" evidence="2">
    <location>
        <begin position="386"/>
        <end position="403"/>
    </location>
</feature>
<dbReference type="RefSeq" id="WP_075082735.1">
    <property type="nucleotide sequence ID" value="NZ_CP042912.1"/>
</dbReference>
<organism evidence="4 5">
    <name type="scientific">Mariniblastus fucicola</name>
    <dbReference type="NCBI Taxonomy" id="980251"/>
    <lineage>
        <taxon>Bacteria</taxon>
        <taxon>Pseudomonadati</taxon>
        <taxon>Planctomycetota</taxon>
        <taxon>Planctomycetia</taxon>
        <taxon>Pirellulales</taxon>
        <taxon>Pirellulaceae</taxon>
        <taxon>Mariniblastus</taxon>
    </lineage>
</organism>
<evidence type="ECO:0000256" key="2">
    <source>
        <dbReference type="SAM" id="MobiDB-lite"/>
    </source>
</evidence>
<dbReference type="PANTHER" id="PTHR47197:SF3">
    <property type="entry name" value="DIHYDRO-HEME D1 DEHYDROGENASE"/>
    <property type="match status" value="1"/>
</dbReference>
<gene>
    <name evidence="4" type="ORF">MFFC18_49270</name>
</gene>
<name>A0A5B9PFF4_9BACT</name>
<dbReference type="OrthoDB" id="9772811at2"/>
<dbReference type="InterPro" id="IPR051200">
    <property type="entry name" value="Host-pathogen_enzymatic-act"/>
</dbReference>
<evidence type="ECO:0000313" key="5">
    <source>
        <dbReference type="Proteomes" id="UP000322214"/>
    </source>
</evidence>
<dbReference type="EMBL" id="CP042912">
    <property type="protein sequence ID" value="QEG25004.1"/>
    <property type="molecule type" value="Genomic_DNA"/>
</dbReference>
<evidence type="ECO:0000256" key="3">
    <source>
        <dbReference type="SAM" id="SignalP"/>
    </source>
</evidence>
<dbReference type="InterPro" id="IPR015943">
    <property type="entry name" value="WD40/YVTN_repeat-like_dom_sf"/>
</dbReference>
<dbReference type="AlphaFoldDB" id="A0A5B9PFF4"/>
<sequence length="870" mass="95269" precursor="true">MNNRLAFLSVVVAVFCVTAIAPNRLAQAQENTPETPLRAINEIDESRVVSKSILPTGNLIKPAGKSVEFYGRPNDLALTSDRKWLLVKDWKALRVFDAASMELKQTVASPGNASLHGIDVTSRGEVLFTNAKREVHVFKNSANDADAPKFELDRSIQLPSDCFPCGVTSAADGKMAYVCLSKKNSLAVIDLEANEVTKEIPVGIAPFDVEIGTDQLLYVSNLGGRLPIDGDKTAPSAGSDVVVDKRGVASTGTVSIVSLETLEVTKSVDTGRHPSILLPLEKSVLVCNTNEDSVSQITDEGPVKAINVKPDSRLPFGSMPNGLASTEDGQTVFVALAGNNAISVLDRKTLDTQPASGLIPTGWYPVSVVCDESNLYVANIKGIGSRSERRPPEKGRNSHDHRGSVQKIAISDIRDKATLETWSKTVAENAHFPQILRTQSIAESSDVAPVPVPKKLGQPSVFKHVVYVIKENRTFDQVFGDIPEARSEPGLCIFPEKVTPNHHALAKRFGLLDNYYCNGVLSADGHSWATEGNVTPYLERAFGGFARSYTFGNDPITYSASGFIWDRFLDAGLSFRNFGEMNYSTPPEGMKYQEVFAEFEAGKDTKFAQNIGVERLRGYSSPDYPGWNMLIPDVVRMNRFLKEFREFEAKGTLPNLTLIYLPQDHLGGGVTSNAHMADNDLALGQLVEAISNSKFWDDTLIVVNEDDPQNGYDHIDGHRSLCLVISAYSQPGINHSFYNQTSVLRTALHLFGLPPLNQKDAAMPLMEDCFAATKVNAKPYKAIAANYPLNETPKPKSEQSNTEKKWRSILATVPIQRTGMKTETDEDNLNRFVWHEVKGWETPYPTDFSGAHGKGLSSLGLVIDEDADED</sequence>
<evidence type="ECO:0000256" key="1">
    <source>
        <dbReference type="ARBA" id="ARBA00022801"/>
    </source>
</evidence>
<protein>
    <submittedName>
        <fullName evidence="4">Phosphoesterase family protein</fullName>
    </submittedName>
</protein>
<dbReference type="InterPro" id="IPR017850">
    <property type="entry name" value="Alkaline_phosphatase_core_sf"/>
</dbReference>
<dbReference type="STRING" id="980251.GCA_001642875_04938"/>
<feature type="chain" id="PRO_5022904785" evidence="3">
    <location>
        <begin position="29"/>
        <end position="870"/>
    </location>
</feature>
<proteinExistence type="predicted"/>
<reference evidence="4 5" key="1">
    <citation type="submission" date="2019-08" db="EMBL/GenBank/DDBJ databases">
        <title>Deep-cultivation of Planctomycetes and their phenomic and genomic characterization uncovers novel biology.</title>
        <authorList>
            <person name="Wiegand S."/>
            <person name="Jogler M."/>
            <person name="Boedeker C."/>
            <person name="Pinto D."/>
            <person name="Vollmers J."/>
            <person name="Rivas-Marin E."/>
            <person name="Kohn T."/>
            <person name="Peeters S.H."/>
            <person name="Heuer A."/>
            <person name="Rast P."/>
            <person name="Oberbeckmann S."/>
            <person name="Bunk B."/>
            <person name="Jeske O."/>
            <person name="Meyerdierks A."/>
            <person name="Storesund J.E."/>
            <person name="Kallscheuer N."/>
            <person name="Luecker S."/>
            <person name="Lage O.M."/>
            <person name="Pohl T."/>
            <person name="Merkel B.J."/>
            <person name="Hornburger P."/>
            <person name="Mueller R.-W."/>
            <person name="Bruemmer F."/>
            <person name="Labrenz M."/>
            <person name="Spormann A.M."/>
            <person name="Op den Camp H."/>
            <person name="Overmann J."/>
            <person name="Amann R."/>
            <person name="Jetten M.S.M."/>
            <person name="Mascher T."/>
            <person name="Medema M.H."/>
            <person name="Devos D.P."/>
            <person name="Kaster A.-K."/>
            <person name="Ovreas L."/>
            <person name="Rohde M."/>
            <person name="Galperin M.Y."/>
            <person name="Jogler C."/>
        </authorList>
    </citation>
    <scope>NUCLEOTIDE SEQUENCE [LARGE SCALE GENOMIC DNA]</scope>
    <source>
        <strain evidence="4 5">FC18</strain>
    </source>
</reference>
<feature type="region of interest" description="Disordered" evidence="2">
    <location>
        <begin position="385"/>
        <end position="404"/>
    </location>
</feature>
<evidence type="ECO:0000313" key="4">
    <source>
        <dbReference type="EMBL" id="QEG25004.1"/>
    </source>
</evidence>
<keyword evidence="5" id="KW-1185">Reference proteome</keyword>
<dbReference type="InterPro" id="IPR007312">
    <property type="entry name" value="Phosphoesterase"/>
</dbReference>
<dbReference type="Gene3D" id="2.130.10.10">
    <property type="entry name" value="YVTN repeat-like/Quinoprotein amine dehydrogenase"/>
    <property type="match status" value="2"/>
</dbReference>
<dbReference type="GO" id="GO:0016788">
    <property type="term" value="F:hydrolase activity, acting on ester bonds"/>
    <property type="evidence" value="ECO:0007669"/>
    <property type="project" value="InterPro"/>
</dbReference>
<dbReference type="Proteomes" id="UP000322214">
    <property type="component" value="Chromosome"/>
</dbReference>